<proteinExistence type="predicted"/>
<dbReference type="SUPFAM" id="SSF81301">
    <property type="entry name" value="Nucleotidyltransferase"/>
    <property type="match status" value="1"/>
</dbReference>
<keyword evidence="2" id="KW-1185">Reference proteome</keyword>
<dbReference type="EMBL" id="JAMQKB010000001">
    <property type="protein sequence ID" value="MDC3423381.1"/>
    <property type="molecule type" value="Genomic_DNA"/>
</dbReference>
<evidence type="ECO:0000313" key="1">
    <source>
        <dbReference type="EMBL" id="MDC3423381.1"/>
    </source>
</evidence>
<accession>A0A9X3WSC4</accession>
<dbReference type="Pfam" id="PF22014">
    <property type="entry name" value="DUF6932"/>
    <property type="match status" value="1"/>
</dbReference>
<organism evidence="1 2">
    <name type="scientific">Terrihalobacillus insolitus</name>
    <dbReference type="NCBI Taxonomy" id="2950438"/>
    <lineage>
        <taxon>Bacteria</taxon>
        <taxon>Bacillati</taxon>
        <taxon>Bacillota</taxon>
        <taxon>Bacilli</taxon>
        <taxon>Bacillales</taxon>
        <taxon>Bacillaceae</taxon>
        <taxon>Terrihalobacillus</taxon>
    </lineage>
</organism>
<reference evidence="1" key="1">
    <citation type="submission" date="2022-06" db="EMBL/GenBank/DDBJ databases">
        <title>Aquibacillus sp. a new bacterium isolated from soil saline samples.</title>
        <authorList>
            <person name="Galisteo C."/>
            <person name="De La Haba R."/>
            <person name="Sanchez-Porro C."/>
            <person name="Ventosa A."/>
        </authorList>
    </citation>
    <scope>NUCLEOTIDE SEQUENCE</scope>
    <source>
        <strain evidence="1">3ASR75-11</strain>
    </source>
</reference>
<evidence type="ECO:0000313" key="2">
    <source>
        <dbReference type="Proteomes" id="UP001145050"/>
    </source>
</evidence>
<comment type="caution">
    <text evidence="1">The sequence shown here is derived from an EMBL/GenBank/DDBJ whole genome shotgun (WGS) entry which is preliminary data.</text>
</comment>
<protein>
    <submittedName>
        <fullName evidence="1">Uncharacterized protein</fullName>
    </submittedName>
</protein>
<gene>
    <name evidence="1" type="ORF">NC797_02525</name>
</gene>
<dbReference type="AlphaFoldDB" id="A0A9X3WSC4"/>
<dbReference type="Proteomes" id="UP001145050">
    <property type="component" value="Unassembled WGS sequence"/>
</dbReference>
<dbReference type="RefSeq" id="WP_272435067.1">
    <property type="nucleotide sequence ID" value="NZ_JAMQKB010000001.1"/>
</dbReference>
<dbReference type="InterPro" id="IPR053860">
    <property type="entry name" value="DUF6932"/>
</dbReference>
<sequence>MQEFMEDGNLFPGIHTYSCEEFEEQFVTMFTTSSTRSRIYKSLKEWLKLLVDILPPRYIWLDGSYLTTKMDPNDIDLVVFYRPEDIVTLGQDKTKQLGMLINQLSINYNCDAYFCYTLDHLSQEVVAANFKGQEKIMQTYWMGQFCFDRSRKPKGIIEFKKEVIEKMLGGVKNDVASRKS</sequence>
<dbReference type="InterPro" id="IPR043519">
    <property type="entry name" value="NT_sf"/>
</dbReference>
<name>A0A9X3WSC4_9BACI</name>